<keyword evidence="4" id="KW-0862">Zinc</keyword>
<feature type="domain" description="Arf-GAP" evidence="7">
    <location>
        <begin position="16"/>
        <end position="130"/>
    </location>
</feature>
<dbReference type="GO" id="GO:0005096">
    <property type="term" value="F:GTPase activator activity"/>
    <property type="evidence" value="ECO:0007669"/>
    <property type="project" value="UniProtKB-KW"/>
</dbReference>
<dbReference type="InterPro" id="IPR044520">
    <property type="entry name" value="ARF_GAP_AGD5/15"/>
</dbReference>
<protein>
    <recommendedName>
        <fullName evidence="7">Arf-GAP domain-containing protein</fullName>
    </recommendedName>
</protein>
<sequence>MNGKAAISKELNAKHTKILEGLLRLPENKECADCKGRAPRWASVNLGIFICIQCSGVHRSLGVHISKVRSATLDTWLPDQISFMQEMGNEKSNSYWEAELPPSYDRSNIEHFIRAKYDEKRWVSRKATQPSHRPDFNQGPNDTRKSSNNSQMPQTTYSVTRSHTGFLDMKTRGILIPPPRATSQVPDFKHGGYEEGARKITSTAPPWDNSWATFDSAEVTNPRDIPRPRRSSGEVTFGELLLSTSLPTPQYGKMREIDSNKIIRQQHYPSPPTSVQTHGRSSSDSCVSLRTNISVDDLQVTGGKKPAPSGNFFDI</sequence>
<evidence type="ECO:0000256" key="4">
    <source>
        <dbReference type="ARBA" id="ARBA00022833"/>
    </source>
</evidence>
<keyword evidence="2" id="KW-0479">Metal-binding</keyword>
<dbReference type="SUPFAM" id="SSF57863">
    <property type="entry name" value="ArfGap/RecO-like zinc finger"/>
    <property type="match status" value="1"/>
</dbReference>
<dbReference type="CDD" id="cd08204">
    <property type="entry name" value="ArfGap"/>
    <property type="match status" value="1"/>
</dbReference>
<dbReference type="EMBL" id="JAJJMB010004770">
    <property type="protein sequence ID" value="KAI3941791.1"/>
    <property type="molecule type" value="Genomic_DNA"/>
</dbReference>
<keyword evidence="9" id="KW-1185">Reference proteome</keyword>
<evidence type="ECO:0000313" key="9">
    <source>
        <dbReference type="Proteomes" id="UP001202328"/>
    </source>
</evidence>
<dbReference type="Proteomes" id="UP001202328">
    <property type="component" value="Unassembled WGS sequence"/>
</dbReference>
<dbReference type="FunFam" id="1.10.220.150:FF:000009">
    <property type="entry name" value="stromal membrane-associated protein 1 isoform X1"/>
    <property type="match status" value="1"/>
</dbReference>
<feature type="compositionally biased region" description="Polar residues" evidence="6">
    <location>
        <begin position="138"/>
        <end position="157"/>
    </location>
</feature>
<evidence type="ECO:0000256" key="3">
    <source>
        <dbReference type="ARBA" id="ARBA00022771"/>
    </source>
</evidence>
<evidence type="ECO:0000256" key="1">
    <source>
        <dbReference type="ARBA" id="ARBA00022468"/>
    </source>
</evidence>
<proteinExistence type="predicted"/>
<evidence type="ECO:0000256" key="2">
    <source>
        <dbReference type="ARBA" id="ARBA00022723"/>
    </source>
</evidence>
<dbReference type="InterPro" id="IPR001164">
    <property type="entry name" value="ArfGAP_dom"/>
</dbReference>
<feature type="compositionally biased region" description="Polar residues" evidence="6">
    <location>
        <begin position="273"/>
        <end position="285"/>
    </location>
</feature>
<dbReference type="GO" id="GO:0008270">
    <property type="term" value="F:zinc ion binding"/>
    <property type="evidence" value="ECO:0007669"/>
    <property type="project" value="UniProtKB-KW"/>
</dbReference>
<dbReference type="PANTHER" id="PTHR46419">
    <property type="entry name" value="ADP-RIBOSYLATION FACTOR GTPASE-ACTIVATING PROTEIN AGD5"/>
    <property type="match status" value="1"/>
</dbReference>
<feature type="region of interest" description="Disordered" evidence="6">
    <location>
        <begin position="123"/>
        <end position="157"/>
    </location>
</feature>
<accession>A0AAD4T7K2</accession>
<comment type="caution">
    <text evidence="8">The sequence shown here is derived from an EMBL/GenBank/DDBJ whole genome shotgun (WGS) entry which is preliminary data.</text>
</comment>
<dbReference type="AlphaFoldDB" id="A0AAD4T7K2"/>
<dbReference type="Gene3D" id="1.10.220.150">
    <property type="entry name" value="Arf GTPase activating protein"/>
    <property type="match status" value="1"/>
</dbReference>
<dbReference type="PANTHER" id="PTHR46419:SF3">
    <property type="entry name" value="ADP-RIBOSYLATION FACTOR GTPASE-ACTIVATING PROTEIN AGD15-RELATED"/>
    <property type="match status" value="1"/>
</dbReference>
<keyword evidence="1" id="KW-0343">GTPase activation</keyword>
<organism evidence="8 9">
    <name type="scientific">Papaver atlanticum</name>
    <dbReference type="NCBI Taxonomy" id="357466"/>
    <lineage>
        <taxon>Eukaryota</taxon>
        <taxon>Viridiplantae</taxon>
        <taxon>Streptophyta</taxon>
        <taxon>Embryophyta</taxon>
        <taxon>Tracheophyta</taxon>
        <taxon>Spermatophyta</taxon>
        <taxon>Magnoliopsida</taxon>
        <taxon>Ranunculales</taxon>
        <taxon>Papaveraceae</taxon>
        <taxon>Papaveroideae</taxon>
        <taxon>Papaver</taxon>
    </lineage>
</organism>
<dbReference type="SMART" id="SM00105">
    <property type="entry name" value="ArfGap"/>
    <property type="match status" value="1"/>
</dbReference>
<dbReference type="InterPro" id="IPR037278">
    <property type="entry name" value="ARFGAP/RecO"/>
</dbReference>
<evidence type="ECO:0000259" key="7">
    <source>
        <dbReference type="PROSITE" id="PS50115"/>
    </source>
</evidence>
<evidence type="ECO:0000256" key="5">
    <source>
        <dbReference type="PROSITE-ProRule" id="PRU00288"/>
    </source>
</evidence>
<keyword evidence="3 5" id="KW-0863">Zinc-finger</keyword>
<evidence type="ECO:0000313" key="8">
    <source>
        <dbReference type="EMBL" id="KAI3941791.1"/>
    </source>
</evidence>
<feature type="region of interest" description="Disordered" evidence="6">
    <location>
        <begin position="266"/>
        <end position="285"/>
    </location>
</feature>
<reference evidence="8" key="1">
    <citation type="submission" date="2022-04" db="EMBL/GenBank/DDBJ databases">
        <title>A functionally conserved STORR gene fusion in Papaver species that diverged 16.8 million years ago.</title>
        <authorList>
            <person name="Catania T."/>
        </authorList>
    </citation>
    <scope>NUCLEOTIDE SEQUENCE</scope>
    <source>
        <strain evidence="8">S-188037</strain>
    </source>
</reference>
<name>A0AAD4T7K2_9MAGN</name>
<evidence type="ECO:0000256" key="6">
    <source>
        <dbReference type="SAM" id="MobiDB-lite"/>
    </source>
</evidence>
<dbReference type="Pfam" id="PF01412">
    <property type="entry name" value="ArfGap"/>
    <property type="match status" value="1"/>
</dbReference>
<dbReference type="InterPro" id="IPR038508">
    <property type="entry name" value="ArfGAP_dom_sf"/>
</dbReference>
<dbReference type="PRINTS" id="PR00405">
    <property type="entry name" value="REVINTRACTNG"/>
</dbReference>
<gene>
    <name evidence="8" type="ORF">MKW98_030521</name>
</gene>
<dbReference type="PROSITE" id="PS50115">
    <property type="entry name" value="ARFGAP"/>
    <property type="match status" value="1"/>
</dbReference>